<proteinExistence type="predicted"/>
<dbReference type="Proteomes" id="UP000176087">
    <property type="component" value="Unassembled WGS sequence"/>
</dbReference>
<gene>
    <name evidence="3" type="ORF">AN215_01365</name>
</gene>
<dbReference type="STRING" id="933944.AN215_01365"/>
<evidence type="ECO:0000259" key="2">
    <source>
        <dbReference type="PROSITE" id="PS51664"/>
    </source>
</evidence>
<evidence type="ECO:0000313" key="4">
    <source>
        <dbReference type="Proteomes" id="UP000176087"/>
    </source>
</evidence>
<comment type="caution">
    <text evidence="3">The sequence shown here is derived from an EMBL/GenBank/DDBJ whole genome shotgun (WGS) entry which is preliminary data.</text>
</comment>
<dbReference type="InterPro" id="IPR027624">
    <property type="entry name" value="TOMM_cyclo_SagD"/>
</dbReference>
<reference evidence="3 4" key="1">
    <citation type="journal article" date="2016" name="Front. Microbiol.">
        <title>Comparative Genomics Analysis of Streptomyces Species Reveals Their Adaptation to the Marine Environment and Their Diversity at the Genomic Level.</title>
        <authorList>
            <person name="Tian X."/>
            <person name="Zhang Z."/>
            <person name="Yang T."/>
            <person name="Chen M."/>
            <person name="Li J."/>
            <person name="Chen F."/>
            <person name="Yang J."/>
            <person name="Li W."/>
            <person name="Zhang B."/>
            <person name="Zhang Z."/>
            <person name="Wu J."/>
            <person name="Zhang C."/>
            <person name="Long L."/>
            <person name="Xiao J."/>
        </authorList>
    </citation>
    <scope>NUCLEOTIDE SEQUENCE [LARGE SCALE GENOMIC DNA]</scope>
    <source>
        <strain evidence="3 4">SCSIO 10390</strain>
    </source>
</reference>
<dbReference type="PROSITE" id="PS51664">
    <property type="entry name" value="YCAO"/>
    <property type="match status" value="1"/>
</dbReference>
<keyword evidence="4" id="KW-1185">Reference proteome</keyword>
<dbReference type="PANTHER" id="PTHR37809">
    <property type="entry name" value="RIBOSOMAL PROTEIN S12 METHYLTHIOTRANSFERASE ACCESSORY FACTOR YCAO"/>
    <property type="match status" value="1"/>
</dbReference>
<dbReference type="NCBIfam" id="TIGR03882">
    <property type="entry name" value="cyclo_dehyd_2"/>
    <property type="match status" value="1"/>
</dbReference>
<dbReference type="Gene3D" id="3.40.50.720">
    <property type="entry name" value="NAD(P)-binding Rossmann-like Domain"/>
    <property type="match status" value="1"/>
</dbReference>
<name>A0A1E7JU38_9ACTN</name>
<feature type="domain" description="YcaO" evidence="2">
    <location>
        <begin position="286"/>
        <end position="671"/>
    </location>
</feature>
<dbReference type="PANTHER" id="PTHR37809:SF1">
    <property type="entry name" value="RIBOSOMAL PROTEIN S12 METHYLTHIOTRANSFERASE ACCESSORY FACTOR YCAO"/>
    <property type="match status" value="1"/>
</dbReference>
<organism evidence="3 4">
    <name type="scientific">Streptomyces abyssalis</name>
    <dbReference type="NCBI Taxonomy" id="933944"/>
    <lineage>
        <taxon>Bacteria</taxon>
        <taxon>Bacillati</taxon>
        <taxon>Actinomycetota</taxon>
        <taxon>Actinomycetes</taxon>
        <taxon>Kitasatosporales</taxon>
        <taxon>Streptomycetaceae</taxon>
        <taxon>Streptomyces</taxon>
    </lineage>
</organism>
<accession>A0A1E7JU38</accession>
<feature type="compositionally biased region" description="Low complexity" evidence="1">
    <location>
        <begin position="33"/>
        <end position="52"/>
    </location>
</feature>
<dbReference type="AlphaFoldDB" id="A0A1E7JU38"/>
<dbReference type="Gene3D" id="3.30.1330.230">
    <property type="match status" value="1"/>
</dbReference>
<dbReference type="Pfam" id="PF02624">
    <property type="entry name" value="YcaO"/>
    <property type="match status" value="1"/>
</dbReference>
<feature type="region of interest" description="Disordered" evidence="1">
    <location>
        <begin position="25"/>
        <end position="60"/>
    </location>
</feature>
<dbReference type="EMBL" id="LJGT01000036">
    <property type="protein sequence ID" value="OEU93486.1"/>
    <property type="molecule type" value="Genomic_DNA"/>
</dbReference>
<protein>
    <submittedName>
        <fullName evidence="3">Cyclodehydratase</fullName>
    </submittedName>
</protein>
<evidence type="ECO:0000256" key="1">
    <source>
        <dbReference type="SAM" id="MobiDB-lite"/>
    </source>
</evidence>
<sequence>MTTTAAPGGRPLEAARARLQRHLDERHARCHDGPGALRRGRRTGTAQGEGAASEPSTPLVVPLGAHDVLGEGSGDPYSDVRPRARVQLTSQAVLVGPWGGDAGTPVCGRCLGMRWQRLRTRTERDALETGGATGAAGEWPQLPAYVLDAVGALCDAALAGTMTPPGTQRPADRELPQVTRLDLRTLAVSTHPLLPEPLCPRCALPGGGAGEAAPPRLVPRRKPAPDACRLRPASSYPMPEAALANPVAGALGAGTWINVTSPTTAPVAGSVFMRGYAGLTDVTWSGQANSFAASRELAFLEGLERYAGTHRRRRGALLTRSYRELGEEALDPAECGFYPPATYRDDPVVRPFDPDRPIPWVRGRSLRDDREILVPARLVHYSAGVAADDFVFECSNGCAIGSCLEEAVLGGLLELIERDAFLLAWYGGTRLTAIDLGSAGGAVPAMTARAALQGYDVHAFDNRIDLAVPVVTALAVRRDGGPGSFSFGAGASLDPAAALEAALSEVLTYIPHLPRQVRERRAELEAMAEDFTKVLHLKDHAQLYGLPRMAEYVRPYLEPAAVEPLSVLYAEWEERRRPRGGDLLEDVAVCRDELAAAGHDVIVVDQTTPEQERIGLRTVGTVVPGLLPIDFGWSRQRAPLMPRLRTAARRAGLRGTDLPDGEIRMVPHPFP</sequence>
<dbReference type="RefSeq" id="WP_070012660.1">
    <property type="nucleotide sequence ID" value="NZ_LJGS01000043.1"/>
</dbReference>
<dbReference type="Gene3D" id="3.30.40.250">
    <property type="match status" value="1"/>
</dbReference>
<dbReference type="PATRIC" id="fig|933944.5.peg.2636"/>
<dbReference type="InterPro" id="IPR022291">
    <property type="entry name" value="Bacteriocin_synth_cyclodeHase"/>
</dbReference>
<evidence type="ECO:0000313" key="3">
    <source>
        <dbReference type="EMBL" id="OEU93486.1"/>
    </source>
</evidence>
<dbReference type="OrthoDB" id="2379922at2"/>
<dbReference type="InterPro" id="IPR003776">
    <property type="entry name" value="YcaO-like_dom"/>
</dbReference>
<dbReference type="Gene3D" id="3.30.160.660">
    <property type="match status" value="1"/>
</dbReference>
<dbReference type="NCBIfam" id="TIGR03604">
    <property type="entry name" value="TOMM_cyclo_SagD"/>
    <property type="match status" value="1"/>
</dbReference>